<reference evidence="7" key="1">
    <citation type="submission" date="2021-04" db="EMBL/GenBank/DDBJ databases">
        <authorList>
            <consortium name="Wellcome Sanger Institute Data Sharing"/>
        </authorList>
    </citation>
    <scope>NUCLEOTIDE SEQUENCE [LARGE SCALE GENOMIC DNA]</scope>
</reference>
<dbReference type="InterPro" id="IPR043563">
    <property type="entry name" value="Sp110/Sp140/Sp140L-like"/>
</dbReference>
<dbReference type="Gene3D" id="3.30.40.10">
    <property type="entry name" value="Zinc/RING finger domain, C3HC4 (zinc finger)"/>
    <property type="match status" value="1"/>
</dbReference>
<dbReference type="Ensembl" id="ENSENLT00000048099.1">
    <property type="protein sequence ID" value="ENSENLP00000046960.1"/>
    <property type="gene ID" value="ENSENLG00000019889.1"/>
</dbReference>
<keyword evidence="1" id="KW-0479">Metal-binding</keyword>
<dbReference type="InterPro" id="IPR010919">
    <property type="entry name" value="SAND-like_dom_sf"/>
</dbReference>
<evidence type="ECO:0000313" key="8">
    <source>
        <dbReference type="Proteomes" id="UP000472264"/>
    </source>
</evidence>
<evidence type="ECO:0008006" key="9">
    <source>
        <dbReference type="Google" id="ProtNLM"/>
    </source>
</evidence>
<dbReference type="OMA" id="TIRCANT"/>
<dbReference type="Pfam" id="PF00628">
    <property type="entry name" value="PHD"/>
    <property type="match status" value="1"/>
</dbReference>
<name>A0A665WT91_ECHNA</name>
<evidence type="ECO:0000256" key="3">
    <source>
        <dbReference type="ARBA" id="ARBA00022833"/>
    </source>
</evidence>
<feature type="domain" description="SAND" evidence="6">
    <location>
        <begin position="4"/>
        <end position="82"/>
    </location>
</feature>
<reference evidence="7" key="3">
    <citation type="submission" date="2025-09" db="UniProtKB">
        <authorList>
            <consortium name="Ensembl"/>
        </authorList>
    </citation>
    <scope>IDENTIFICATION</scope>
</reference>
<keyword evidence="2 4" id="KW-0863">Zinc-finger</keyword>
<evidence type="ECO:0000256" key="4">
    <source>
        <dbReference type="PROSITE-ProRule" id="PRU00146"/>
    </source>
</evidence>
<dbReference type="AlphaFoldDB" id="A0A665WT91"/>
<dbReference type="GO" id="GO:0000981">
    <property type="term" value="F:DNA-binding transcription factor activity, RNA polymerase II-specific"/>
    <property type="evidence" value="ECO:0007669"/>
    <property type="project" value="TreeGrafter"/>
</dbReference>
<dbReference type="PANTHER" id="PTHR46386">
    <property type="entry name" value="NUCLEAR BODY PROTEIN SP140"/>
    <property type="match status" value="1"/>
</dbReference>
<dbReference type="SMART" id="SM00249">
    <property type="entry name" value="PHD"/>
    <property type="match status" value="1"/>
</dbReference>
<dbReference type="GO" id="GO:0003677">
    <property type="term" value="F:DNA binding"/>
    <property type="evidence" value="ECO:0007669"/>
    <property type="project" value="InterPro"/>
</dbReference>
<dbReference type="InterPro" id="IPR019787">
    <property type="entry name" value="Znf_PHD-finger"/>
</dbReference>
<dbReference type="InParanoid" id="A0A665WT91"/>
<dbReference type="SUPFAM" id="SSF57903">
    <property type="entry name" value="FYVE/PHD zinc finger"/>
    <property type="match status" value="1"/>
</dbReference>
<dbReference type="InterPro" id="IPR013083">
    <property type="entry name" value="Znf_RING/FYVE/PHD"/>
</dbReference>
<protein>
    <recommendedName>
        <fullName evidence="9">SP110 nuclear body protein, tandem duplicate 1</fullName>
    </recommendedName>
</protein>
<dbReference type="InterPro" id="IPR001965">
    <property type="entry name" value="Znf_PHD"/>
</dbReference>
<dbReference type="GO" id="GO:0005634">
    <property type="term" value="C:nucleus"/>
    <property type="evidence" value="ECO:0007669"/>
    <property type="project" value="TreeGrafter"/>
</dbReference>
<dbReference type="InterPro" id="IPR000770">
    <property type="entry name" value="SAND_dom"/>
</dbReference>
<evidence type="ECO:0000313" key="7">
    <source>
        <dbReference type="Ensembl" id="ENSENLP00000046960.1"/>
    </source>
</evidence>
<dbReference type="Proteomes" id="UP000472264">
    <property type="component" value="Chromosome 8"/>
</dbReference>
<keyword evidence="8" id="KW-1185">Reference proteome</keyword>
<evidence type="ECO:0000256" key="1">
    <source>
        <dbReference type="ARBA" id="ARBA00022723"/>
    </source>
</evidence>
<dbReference type="GO" id="GO:0008270">
    <property type="term" value="F:zinc ion binding"/>
    <property type="evidence" value="ECO:0007669"/>
    <property type="project" value="UniProtKB-KW"/>
</dbReference>
<feature type="domain" description="PHD-type" evidence="5">
    <location>
        <begin position="189"/>
        <end position="241"/>
    </location>
</feature>
<dbReference type="Pfam" id="PF01342">
    <property type="entry name" value="SAND"/>
    <property type="match status" value="2"/>
</dbReference>
<evidence type="ECO:0000259" key="6">
    <source>
        <dbReference type="PROSITE" id="PS50864"/>
    </source>
</evidence>
<dbReference type="PROSITE" id="PS50016">
    <property type="entry name" value="ZF_PHD_2"/>
    <property type="match status" value="1"/>
</dbReference>
<proteinExistence type="predicted"/>
<evidence type="ECO:0000256" key="2">
    <source>
        <dbReference type="ARBA" id="ARBA00022771"/>
    </source>
</evidence>
<dbReference type="Gene3D" id="3.10.390.10">
    <property type="entry name" value="SAND domain-like"/>
    <property type="match status" value="2"/>
</dbReference>
<dbReference type="PANTHER" id="PTHR46386:SF1">
    <property type="entry name" value="NUCLEAR BODY PROTEIN SP140-LIKE PROTEIN"/>
    <property type="match status" value="1"/>
</dbReference>
<gene>
    <name evidence="7" type="primary">LOC115047587</name>
</gene>
<accession>A0A665WT91</accession>
<dbReference type="SMART" id="SM00258">
    <property type="entry name" value="SAND"/>
    <property type="match status" value="2"/>
</dbReference>
<dbReference type="SUPFAM" id="SSF63763">
    <property type="entry name" value="SAND domain-like"/>
    <property type="match status" value="2"/>
</dbReference>
<reference evidence="7" key="2">
    <citation type="submission" date="2025-08" db="UniProtKB">
        <authorList>
            <consortium name="Ensembl"/>
        </authorList>
    </citation>
    <scope>IDENTIFICATION</scope>
</reference>
<feature type="domain" description="SAND" evidence="6">
    <location>
        <begin position="86"/>
        <end position="166"/>
    </location>
</feature>
<evidence type="ECO:0000259" key="5">
    <source>
        <dbReference type="PROSITE" id="PS50016"/>
    </source>
</evidence>
<dbReference type="PROSITE" id="PS50864">
    <property type="entry name" value="SAND"/>
    <property type="match status" value="2"/>
</dbReference>
<dbReference type="InterPro" id="IPR011011">
    <property type="entry name" value="Znf_FYVE_PHD"/>
</dbReference>
<sequence>MRKGEQNDFWNWPLYKSQLPVTCGNQEGSLTRERLAKGEKCILSQKQWFTPSEFEEFGGKRSSRNWKTSIRCMGIPLGKLIKVWIEESAERNKKVFKVTCGDVTGTLHKKRFASGTCGKSIRTECDWLTPVEFLKASSNDSESTWKKNIKVDGRPLTVLIESKVLRIHSLLCSCRLCSPTDQDLDQQNDDECFVCKNEDESNLVECDLCPRSFHQECHLPHIDDATLRDEGKWLCTFCVFKRAQKWHYCDERKMEEAVTRHISQHKLVSSLRCAPSPSVFSSVPSHACLSAPTALTITVFSRLQQDCQYLLLFLHSADEEQTFALDPTLYVSHFHSASLLSSYL</sequence>
<organism evidence="7 8">
    <name type="scientific">Echeneis naucrates</name>
    <name type="common">Live sharksucker</name>
    <dbReference type="NCBI Taxonomy" id="173247"/>
    <lineage>
        <taxon>Eukaryota</taxon>
        <taxon>Metazoa</taxon>
        <taxon>Chordata</taxon>
        <taxon>Craniata</taxon>
        <taxon>Vertebrata</taxon>
        <taxon>Euteleostomi</taxon>
        <taxon>Actinopterygii</taxon>
        <taxon>Neopterygii</taxon>
        <taxon>Teleostei</taxon>
        <taxon>Neoteleostei</taxon>
        <taxon>Acanthomorphata</taxon>
        <taxon>Carangaria</taxon>
        <taxon>Carangiformes</taxon>
        <taxon>Echeneidae</taxon>
        <taxon>Echeneis</taxon>
    </lineage>
</organism>
<keyword evidence="3" id="KW-0862">Zinc</keyword>